<feature type="compositionally biased region" description="Low complexity" evidence="2">
    <location>
        <begin position="471"/>
        <end position="483"/>
    </location>
</feature>
<dbReference type="PANTHER" id="PTHR43531:SF11">
    <property type="entry name" value="METHYL-ACCEPTING CHEMOTAXIS PROTEIN 3"/>
    <property type="match status" value="1"/>
</dbReference>
<feature type="region of interest" description="Disordered" evidence="2">
    <location>
        <begin position="464"/>
        <end position="483"/>
    </location>
</feature>
<name>A0A1J5S3V8_9ZZZZ</name>
<feature type="region of interest" description="Disordered" evidence="2">
    <location>
        <begin position="507"/>
        <end position="533"/>
    </location>
</feature>
<keyword evidence="1" id="KW-0145">Chemotaxis</keyword>
<evidence type="ECO:0000256" key="2">
    <source>
        <dbReference type="SAM" id="MobiDB-lite"/>
    </source>
</evidence>
<organism evidence="5">
    <name type="scientific">mine drainage metagenome</name>
    <dbReference type="NCBI Taxonomy" id="410659"/>
    <lineage>
        <taxon>unclassified sequences</taxon>
        <taxon>metagenomes</taxon>
        <taxon>ecological metagenomes</taxon>
    </lineage>
</organism>
<dbReference type="InterPro" id="IPR024478">
    <property type="entry name" value="HlyB_4HB_MCP"/>
</dbReference>
<dbReference type="CDD" id="cd11386">
    <property type="entry name" value="MCP_signal"/>
    <property type="match status" value="1"/>
</dbReference>
<dbReference type="GO" id="GO:0004888">
    <property type="term" value="F:transmembrane signaling receptor activity"/>
    <property type="evidence" value="ECO:0007669"/>
    <property type="project" value="TreeGrafter"/>
</dbReference>
<evidence type="ECO:0000259" key="4">
    <source>
        <dbReference type="PROSITE" id="PS50111"/>
    </source>
</evidence>
<dbReference type="InterPro" id="IPR051310">
    <property type="entry name" value="MCP_chemotaxis"/>
</dbReference>
<dbReference type="InterPro" id="IPR004089">
    <property type="entry name" value="MCPsignal_dom"/>
</dbReference>
<dbReference type="FunFam" id="1.10.287.950:FF:000001">
    <property type="entry name" value="Methyl-accepting chemotaxis sensory transducer"/>
    <property type="match status" value="1"/>
</dbReference>
<dbReference type="CDD" id="cd19411">
    <property type="entry name" value="MCP2201-like_sensor"/>
    <property type="match status" value="1"/>
</dbReference>
<gene>
    <name evidence="5" type="primary">trg_2</name>
    <name evidence="5" type="ORF">GALL_148910</name>
</gene>
<keyword evidence="3" id="KW-0812">Transmembrane</keyword>
<reference evidence="5" key="1">
    <citation type="submission" date="2016-10" db="EMBL/GenBank/DDBJ databases">
        <title>Sequence of Gallionella enrichment culture.</title>
        <authorList>
            <person name="Poehlein A."/>
            <person name="Muehling M."/>
            <person name="Daniel R."/>
        </authorList>
    </citation>
    <scope>NUCLEOTIDE SEQUENCE</scope>
</reference>
<dbReference type="PANTHER" id="PTHR43531">
    <property type="entry name" value="PROTEIN ICFG"/>
    <property type="match status" value="1"/>
</dbReference>
<sequence length="547" mass="58120">MKNMKVGVKLGLGFGVVLLLLIVVAIVGINRLAKINDALDDIVHDKWLKVGLLQQGLAVVNEVDVSARDLVLAETAEGQQKSKERILAGPVKVGKLWEKLKPTLKHAKGKEMFQAIANARERYVAAQNQLIKLTEGGKQDDARAFLTADFKPAADEYRKQVNALIKYQGDLMDETGQAATETVGAARILMLVLGAAAVLLGIVIGFLITHSLLKQLGGEPDYAADIVRRVADGDLALEVVTKKSDDQSMLYAMKQMVNKLTQIVTEVKSGADALSSASEQVSATSQSLSQGASEQAAGVEETSASMEQMSASIGQNTENAKVTDGIASKSAKDANDGGEAVRATVEAMKAIADKIGIIDDIAYQTNLLALNAAIEAARAGEHGKGFAVVAAEVRKLAERSQVAAQEIGQLAGTSVKTAERAGTLLQEMVPNIRKTAELVQEITAASEEQAQGAGQINTAMSQLNQTTQQNASASEELSATAEEMNSQAEQLQQLMSFFRVEIGAQSPGAARNRPVVKPATSRPGPKPAPRRREAAILAIDDSEFVRY</sequence>
<feature type="region of interest" description="Disordered" evidence="2">
    <location>
        <begin position="285"/>
        <end position="306"/>
    </location>
</feature>
<evidence type="ECO:0000313" key="5">
    <source>
        <dbReference type="EMBL" id="OIR03113.1"/>
    </source>
</evidence>
<keyword evidence="3" id="KW-0472">Membrane</keyword>
<dbReference type="GO" id="GO:0005886">
    <property type="term" value="C:plasma membrane"/>
    <property type="evidence" value="ECO:0007669"/>
    <property type="project" value="TreeGrafter"/>
</dbReference>
<dbReference type="EMBL" id="MLJW01000069">
    <property type="protein sequence ID" value="OIR03113.1"/>
    <property type="molecule type" value="Genomic_DNA"/>
</dbReference>
<dbReference type="PROSITE" id="PS50111">
    <property type="entry name" value="CHEMOTAXIS_TRANSDUC_2"/>
    <property type="match status" value="1"/>
</dbReference>
<dbReference type="InterPro" id="IPR047347">
    <property type="entry name" value="YvaQ-like_sensor"/>
</dbReference>
<dbReference type="GO" id="GO:0007165">
    <property type="term" value="P:signal transduction"/>
    <property type="evidence" value="ECO:0007669"/>
    <property type="project" value="InterPro"/>
</dbReference>
<proteinExistence type="predicted"/>
<keyword evidence="3" id="KW-1133">Transmembrane helix</keyword>
<dbReference type="SMART" id="SM00283">
    <property type="entry name" value="MA"/>
    <property type="match status" value="1"/>
</dbReference>
<dbReference type="Pfam" id="PF12729">
    <property type="entry name" value="4HB_MCP_1"/>
    <property type="match status" value="1"/>
</dbReference>
<evidence type="ECO:0000256" key="3">
    <source>
        <dbReference type="SAM" id="Phobius"/>
    </source>
</evidence>
<dbReference type="AlphaFoldDB" id="A0A1J5S3V8"/>
<accession>A0A1J5S3V8</accession>
<comment type="caution">
    <text evidence="5">The sequence shown here is derived from an EMBL/GenBank/DDBJ whole genome shotgun (WGS) entry which is preliminary data.</text>
</comment>
<protein>
    <submittedName>
        <fullName evidence="5">Methyl-accepting chemotaxis protein III</fullName>
    </submittedName>
</protein>
<dbReference type="Gene3D" id="1.10.287.950">
    <property type="entry name" value="Methyl-accepting chemotaxis protein"/>
    <property type="match status" value="1"/>
</dbReference>
<dbReference type="SUPFAM" id="SSF58104">
    <property type="entry name" value="Methyl-accepting chemotaxis protein (MCP) signaling domain"/>
    <property type="match status" value="1"/>
</dbReference>
<dbReference type="GO" id="GO:0006935">
    <property type="term" value="P:chemotaxis"/>
    <property type="evidence" value="ECO:0007669"/>
    <property type="project" value="UniProtKB-KW"/>
</dbReference>
<evidence type="ECO:0000256" key="1">
    <source>
        <dbReference type="ARBA" id="ARBA00022500"/>
    </source>
</evidence>
<dbReference type="Pfam" id="PF00015">
    <property type="entry name" value="MCPsignal"/>
    <property type="match status" value="1"/>
</dbReference>
<feature type="transmembrane region" description="Helical" evidence="3">
    <location>
        <begin position="188"/>
        <end position="208"/>
    </location>
</feature>
<feature type="domain" description="Methyl-accepting transducer" evidence="4">
    <location>
        <begin position="270"/>
        <end position="485"/>
    </location>
</feature>